<accession>A0A9W4D395</accession>
<dbReference type="EMBL" id="CAJHIT010000007">
    <property type="protein sequence ID" value="CAD6503097.1"/>
    <property type="molecule type" value="Genomic_DNA"/>
</dbReference>
<gene>
    <name evidence="1" type="ORF">BGTH12_LOCUS4455</name>
</gene>
<reference evidence="1" key="1">
    <citation type="submission" date="2020-10" db="EMBL/GenBank/DDBJ databases">
        <authorList>
            <person name="Muller C M."/>
        </authorList>
    </citation>
    <scope>NUCLEOTIDE SEQUENCE</scope>
    <source>
        <strain evidence="1">THUN-12</strain>
    </source>
</reference>
<comment type="caution">
    <text evidence="1">The sequence shown here is derived from an EMBL/GenBank/DDBJ whole genome shotgun (WGS) entry which is preliminary data.</text>
</comment>
<protein>
    <submittedName>
        <fullName evidence="1">BgTH12-02766</fullName>
    </submittedName>
</protein>
<evidence type="ECO:0000313" key="1">
    <source>
        <dbReference type="EMBL" id="CAD6503097.1"/>
    </source>
</evidence>
<proteinExistence type="predicted"/>
<name>A0A9W4D395_BLUGR</name>
<dbReference type="Proteomes" id="UP000683417">
    <property type="component" value="Unassembled WGS sequence"/>
</dbReference>
<organism evidence="1 2">
    <name type="scientific">Blumeria graminis f. sp. triticale</name>
    <dbReference type="NCBI Taxonomy" id="1689686"/>
    <lineage>
        <taxon>Eukaryota</taxon>
        <taxon>Fungi</taxon>
        <taxon>Dikarya</taxon>
        <taxon>Ascomycota</taxon>
        <taxon>Pezizomycotina</taxon>
        <taxon>Leotiomycetes</taxon>
        <taxon>Erysiphales</taxon>
        <taxon>Erysiphaceae</taxon>
        <taxon>Blumeria</taxon>
    </lineage>
</organism>
<dbReference type="AlphaFoldDB" id="A0A9W4D395"/>
<evidence type="ECO:0000313" key="2">
    <source>
        <dbReference type="Proteomes" id="UP000683417"/>
    </source>
</evidence>
<sequence length="158" mass="18319">MRLSRIAIIFQSASICTTSLAARYVRHINEAYKVFNCDIELEQEEYSRIYHEKILDSATIGTLSEELNDLVGNTRDTRNVQFYDQDNGDYEYILLSTKSHRSYVGNDLIKIEYILVIDRQGRACAMMMRKTVKPFGDRDGSATRRFYSLCQVGSRYLT</sequence>